<gene>
    <name evidence="5" type="ORF">FRC0190_02296</name>
    <name evidence="4" type="ORF">P8T80_11645</name>
</gene>
<keyword evidence="3" id="KW-0472">Membrane</keyword>
<dbReference type="InterPro" id="IPR053465">
    <property type="entry name" value="Sortase_Class_E"/>
</dbReference>
<evidence type="ECO:0000313" key="7">
    <source>
        <dbReference type="Proteomes" id="UP001265983"/>
    </source>
</evidence>
<dbReference type="KEGG" id="crf:FRC0190_02296"/>
<dbReference type="Proteomes" id="UP001265983">
    <property type="component" value="Unassembled WGS sequence"/>
</dbReference>
<dbReference type="GO" id="GO:0016787">
    <property type="term" value="F:hydrolase activity"/>
    <property type="evidence" value="ECO:0007669"/>
    <property type="project" value="UniProtKB-KW"/>
</dbReference>
<keyword evidence="3" id="KW-1133">Transmembrane helix</keyword>
<dbReference type="SUPFAM" id="SSF63817">
    <property type="entry name" value="Sortase"/>
    <property type="match status" value="1"/>
</dbReference>
<feature type="transmembrane region" description="Helical" evidence="3">
    <location>
        <begin position="25"/>
        <end position="43"/>
    </location>
</feature>
<dbReference type="InterPro" id="IPR005754">
    <property type="entry name" value="Sortase"/>
</dbReference>
<dbReference type="Pfam" id="PF04203">
    <property type="entry name" value="Sortase"/>
    <property type="match status" value="1"/>
</dbReference>
<protein>
    <submittedName>
        <fullName evidence="5">Class E sortase</fullName>
    </submittedName>
</protein>
<dbReference type="EMBL" id="LR738855">
    <property type="protein sequence ID" value="VZH86386.1"/>
    <property type="molecule type" value="Genomic_DNA"/>
</dbReference>
<dbReference type="NCBIfam" id="NF033747">
    <property type="entry name" value="class_E_sortase"/>
    <property type="match status" value="1"/>
</dbReference>
<dbReference type="Proteomes" id="UP000423525">
    <property type="component" value="Chromosome"/>
</dbReference>
<dbReference type="AlphaFoldDB" id="A0A6I8MEW9"/>
<evidence type="ECO:0000256" key="1">
    <source>
        <dbReference type="ARBA" id="ARBA00022801"/>
    </source>
</evidence>
<organism evidence="5 6">
    <name type="scientific">Corynebacterium rouxii</name>
    <dbReference type="NCBI Taxonomy" id="2719119"/>
    <lineage>
        <taxon>Bacteria</taxon>
        <taxon>Bacillati</taxon>
        <taxon>Actinomycetota</taxon>
        <taxon>Actinomycetes</taxon>
        <taxon>Mycobacteriales</taxon>
        <taxon>Corynebacteriaceae</taxon>
        <taxon>Corynebacterium</taxon>
    </lineage>
</organism>
<dbReference type="InterPro" id="IPR042003">
    <property type="entry name" value="Sortase_E"/>
</dbReference>
<accession>A0A6I8MEW9</accession>
<evidence type="ECO:0000313" key="5">
    <source>
        <dbReference type="EMBL" id="VZH86386.1"/>
    </source>
</evidence>
<dbReference type="Gene3D" id="2.40.260.10">
    <property type="entry name" value="Sortase"/>
    <property type="match status" value="1"/>
</dbReference>
<keyword evidence="7" id="KW-1185">Reference proteome</keyword>
<feature type="active site" description="Acyl-thioester intermediate" evidence="2">
    <location>
        <position position="239"/>
    </location>
</feature>
<dbReference type="CDD" id="cd05830">
    <property type="entry name" value="Sortase_E"/>
    <property type="match status" value="1"/>
</dbReference>
<proteinExistence type="predicted"/>
<name>A0A6I8MEW9_9CORY</name>
<evidence type="ECO:0000313" key="6">
    <source>
        <dbReference type="Proteomes" id="UP000423525"/>
    </source>
</evidence>
<sequence>MSSPVVSPEQHLTARRRPRVTVTQVIGELLLTAGVLFFLFAFYEAYWTNIEAGKAQAAVSDKMDDQWKERVNPRKKLTPELGEAFARMYIPQFGSDFQFAIVEGTTDADLEAGPGHYKDTQLPGERGNFAVAGHRVGKGAPFNDLGNLNVCDAIVVETRTSWSVYRVMPVDSSGQQRYDEAMGCFTPEQAERITHGDYEHVNGRFITTPGDVSTISALPETDVIEADPGMEGIMTMTTCHPQFSNAERMIVHAMLTEHFPKNGDNKPAALEEG</sequence>
<feature type="active site" description="Proton donor/acceptor" evidence="2">
    <location>
        <position position="134"/>
    </location>
</feature>
<keyword evidence="3" id="KW-0812">Transmembrane</keyword>
<dbReference type="EMBL" id="JARUHM010000015">
    <property type="protein sequence ID" value="MDT9412009.1"/>
    <property type="molecule type" value="Genomic_DNA"/>
</dbReference>
<dbReference type="RefSeq" id="WP_155874382.1">
    <property type="nucleotide sequence ID" value="NZ_CP168248.1"/>
</dbReference>
<evidence type="ECO:0000313" key="4">
    <source>
        <dbReference type="EMBL" id="MDT9412009.1"/>
    </source>
</evidence>
<evidence type="ECO:0000256" key="2">
    <source>
        <dbReference type="PIRSR" id="PIRSR605754-1"/>
    </source>
</evidence>
<reference evidence="5 6" key="1">
    <citation type="submission" date="2019-11" db="EMBL/GenBank/DDBJ databases">
        <authorList>
            <person name="Brisse S."/>
        </authorList>
    </citation>
    <scope>NUCLEOTIDE SEQUENCE [LARGE SCALE GENOMIC DNA]</scope>
    <source>
        <strain evidence="5">FRC0190</strain>
    </source>
</reference>
<reference evidence="4 7" key="2">
    <citation type="submission" date="2023-03" db="EMBL/GenBank/DDBJ databases">
        <title>Whole genome sequence of the first Corynebacterium rouxii strains isolated in Brazil: a recent member of Corynebacterium diphtheriae complex.</title>
        <authorList>
            <person name="Vieira V."/>
            <person name="Ramos J.N."/>
            <person name="Araujo M.R.B."/>
            <person name="Baio P.V."/>
            <person name="Sant'Anna L.O."/>
            <person name="Veras J.F.C."/>
            <person name="Vieira E.M.D."/>
            <person name="Sousa M.A.B."/>
            <person name="Camargo C.H."/>
            <person name="Sacchi C.T."/>
            <person name="Campos K.R."/>
            <person name="Santos M.B.N."/>
            <person name="Bokermann S."/>
            <person name="Alvim L.B."/>
            <person name="Santos L.S."/>
            <person name="Mattos-Guaraldi A.L."/>
        </authorList>
    </citation>
    <scope>NUCLEOTIDE SEQUENCE [LARGE SCALE GENOMIC DNA]</scope>
    <source>
        <strain evidence="4 7">70862</strain>
    </source>
</reference>
<dbReference type="InterPro" id="IPR023365">
    <property type="entry name" value="Sortase_dom-sf"/>
</dbReference>
<keyword evidence="1" id="KW-0378">Hydrolase</keyword>
<evidence type="ECO:0000256" key="3">
    <source>
        <dbReference type="SAM" id="Phobius"/>
    </source>
</evidence>